<gene>
    <name evidence="2" type="ORF">Daus18300_001054</name>
</gene>
<evidence type="ECO:0000256" key="1">
    <source>
        <dbReference type="SAM" id="MobiDB-lite"/>
    </source>
</evidence>
<proteinExistence type="predicted"/>
<evidence type="ECO:0000313" key="3">
    <source>
        <dbReference type="Proteomes" id="UP001583177"/>
    </source>
</evidence>
<feature type="region of interest" description="Disordered" evidence="1">
    <location>
        <begin position="1"/>
        <end position="30"/>
    </location>
</feature>
<name>A0ABR3Y046_9PEZI</name>
<accession>A0ABR3Y046</accession>
<dbReference type="EMBL" id="JAWRVE010000006">
    <property type="protein sequence ID" value="KAL1881203.1"/>
    <property type="molecule type" value="Genomic_DNA"/>
</dbReference>
<keyword evidence="3" id="KW-1185">Reference proteome</keyword>
<organism evidence="2 3">
    <name type="scientific">Diaporthe australafricana</name>
    <dbReference type="NCBI Taxonomy" id="127596"/>
    <lineage>
        <taxon>Eukaryota</taxon>
        <taxon>Fungi</taxon>
        <taxon>Dikarya</taxon>
        <taxon>Ascomycota</taxon>
        <taxon>Pezizomycotina</taxon>
        <taxon>Sordariomycetes</taxon>
        <taxon>Sordariomycetidae</taxon>
        <taxon>Diaporthales</taxon>
        <taxon>Diaporthaceae</taxon>
        <taxon>Diaporthe</taxon>
    </lineage>
</organism>
<reference evidence="2 3" key="1">
    <citation type="journal article" date="2024" name="IMA Fungus">
        <title>IMA Genome - F19 : A genome assembly and annotation guide to empower mycologists, including annotated draft genome sequences of Ceratocystis pirilliformis, Diaporthe australafricana, Fusarium ophioides, Paecilomyces lecythidis, and Sporothrix stenoceras.</title>
        <authorList>
            <person name="Aylward J."/>
            <person name="Wilson A.M."/>
            <person name="Visagie C.M."/>
            <person name="Spraker J."/>
            <person name="Barnes I."/>
            <person name="Buitendag C."/>
            <person name="Ceriani C."/>
            <person name="Del Mar Angel L."/>
            <person name="du Plessis D."/>
            <person name="Fuchs T."/>
            <person name="Gasser K."/>
            <person name="Kramer D."/>
            <person name="Li W."/>
            <person name="Munsamy K."/>
            <person name="Piso A."/>
            <person name="Price J.L."/>
            <person name="Sonnekus B."/>
            <person name="Thomas C."/>
            <person name="van der Nest A."/>
            <person name="van Dijk A."/>
            <person name="van Heerden A."/>
            <person name="van Vuuren N."/>
            <person name="Yilmaz N."/>
            <person name="Duong T.A."/>
            <person name="van der Merwe N.A."/>
            <person name="Wingfield M.J."/>
            <person name="Wingfield B.D."/>
        </authorList>
    </citation>
    <scope>NUCLEOTIDE SEQUENCE [LARGE SCALE GENOMIC DNA]</scope>
    <source>
        <strain evidence="2 3">CMW 18300</strain>
    </source>
</reference>
<dbReference type="Proteomes" id="UP001583177">
    <property type="component" value="Unassembled WGS sequence"/>
</dbReference>
<protein>
    <submittedName>
        <fullName evidence="2">Uncharacterized protein</fullName>
    </submittedName>
</protein>
<comment type="caution">
    <text evidence="2">The sequence shown here is derived from an EMBL/GenBank/DDBJ whole genome shotgun (WGS) entry which is preliminary data.</text>
</comment>
<sequence>MQRLSIKPSSHNRTGCHTSRQPPTPRAIPGNTFEQEQALFYQLQNRLVALKYRPGTARAAHYADLEDRALDVADRLVENIKACVLAGRRDRKLQLQHYHHHHDSHRDTLRRWEELNRMCRELAAEAGRLKVEAGRVHAVGSNRGVLLCSGARAPRSRMGAKELQVPSAFVEEG</sequence>
<feature type="compositionally biased region" description="Polar residues" evidence="1">
    <location>
        <begin position="7"/>
        <end position="21"/>
    </location>
</feature>
<evidence type="ECO:0000313" key="2">
    <source>
        <dbReference type="EMBL" id="KAL1881203.1"/>
    </source>
</evidence>